<dbReference type="SMART" id="SM00342">
    <property type="entry name" value="HTH_ARAC"/>
    <property type="match status" value="1"/>
</dbReference>
<organism evidence="5 6">
    <name type="scientific">Paenibacillus sediminis</name>
    <dbReference type="NCBI Taxonomy" id="664909"/>
    <lineage>
        <taxon>Bacteria</taxon>
        <taxon>Bacillati</taxon>
        <taxon>Bacillota</taxon>
        <taxon>Bacilli</taxon>
        <taxon>Bacillales</taxon>
        <taxon>Paenibacillaceae</taxon>
        <taxon>Paenibacillus</taxon>
    </lineage>
</organism>
<dbReference type="PROSITE" id="PS01124">
    <property type="entry name" value="HTH_ARAC_FAMILY_2"/>
    <property type="match status" value="1"/>
</dbReference>
<dbReference type="Pfam" id="PF12833">
    <property type="entry name" value="HTH_18"/>
    <property type="match status" value="1"/>
</dbReference>
<evidence type="ECO:0000259" key="4">
    <source>
        <dbReference type="PROSITE" id="PS01124"/>
    </source>
</evidence>
<dbReference type="RefSeq" id="WP_209851764.1">
    <property type="nucleotide sequence ID" value="NZ_CBCRVE010000010.1"/>
</dbReference>
<gene>
    <name evidence="5" type="ORF">J2Z20_002943</name>
</gene>
<dbReference type="InterPro" id="IPR029441">
    <property type="entry name" value="Cass2"/>
</dbReference>
<evidence type="ECO:0000256" key="3">
    <source>
        <dbReference type="ARBA" id="ARBA00023163"/>
    </source>
</evidence>
<dbReference type="InterPro" id="IPR020449">
    <property type="entry name" value="Tscrpt_reg_AraC-type_HTH"/>
</dbReference>
<dbReference type="Proteomes" id="UP001519273">
    <property type="component" value="Unassembled WGS sequence"/>
</dbReference>
<comment type="caution">
    <text evidence="5">The sequence shown here is derived from an EMBL/GenBank/DDBJ whole genome shotgun (WGS) entry which is preliminary data.</text>
</comment>
<dbReference type="SMART" id="SM00871">
    <property type="entry name" value="AraC_E_bind"/>
    <property type="match status" value="1"/>
</dbReference>
<keyword evidence="2" id="KW-0238">DNA-binding</keyword>
<dbReference type="PANTHER" id="PTHR47504:SF5">
    <property type="entry name" value="RIGHT ORIGIN-BINDING PROTEIN"/>
    <property type="match status" value="1"/>
</dbReference>
<keyword evidence="6" id="KW-1185">Reference proteome</keyword>
<feature type="domain" description="HTH araC/xylS-type" evidence="4">
    <location>
        <begin position="8"/>
        <end position="106"/>
    </location>
</feature>
<proteinExistence type="predicted"/>
<protein>
    <submittedName>
        <fullName evidence="5">AraC family transcriptional regulator</fullName>
    </submittedName>
</protein>
<dbReference type="Gene3D" id="3.20.80.10">
    <property type="entry name" value="Regulatory factor, effector binding domain"/>
    <property type="match status" value="1"/>
</dbReference>
<dbReference type="InterPro" id="IPR011256">
    <property type="entry name" value="Reg_factor_effector_dom_sf"/>
</dbReference>
<evidence type="ECO:0000313" key="6">
    <source>
        <dbReference type="Proteomes" id="UP001519273"/>
    </source>
</evidence>
<evidence type="ECO:0000313" key="5">
    <source>
        <dbReference type="EMBL" id="MBP1938026.1"/>
    </source>
</evidence>
<reference evidence="5 6" key="1">
    <citation type="submission" date="2021-03" db="EMBL/GenBank/DDBJ databases">
        <title>Genomic Encyclopedia of Type Strains, Phase IV (KMG-IV): sequencing the most valuable type-strain genomes for metagenomic binning, comparative biology and taxonomic classification.</title>
        <authorList>
            <person name="Goeker M."/>
        </authorList>
    </citation>
    <scope>NUCLEOTIDE SEQUENCE [LARGE SCALE GENOMIC DNA]</scope>
    <source>
        <strain evidence="5 6">DSM 23491</strain>
    </source>
</reference>
<keyword evidence="3" id="KW-0804">Transcription</keyword>
<dbReference type="SUPFAM" id="SSF46689">
    <property type="entry name" value="Homeodomain-like"/>
    <property type="match status" value="2"/>
</dbReference>
<evidence type="ECO:0000256" key="1">
    <source>
        <dbReference type="ARBA" id="ARBA00023015"/>
    </source>
</evidence>
<dbReference type="InterPro" id="IPR050959">
    <property type="entry name" value="MarA-like"/>
</dbReference>
<dbReference type="InterPro" id="IPR010499">
    <property type="entry name" value="AraC_E-bd"/>
</dbReference>
<sequence>MNSIARIQLTLDYIEDHLSESISLTDLAKIASYSEYHYHRMFQQFVGEPVMSYMRKRRLSRAAEDLISSYKRVIDIAFDYGYQSHETFTRAFRKTFGMMPTECRKRGQCPELFPKASLHALMLYQNQNFGGIIMEARIVELGPLKVTGYAVESTVENGKNREDIPAFWQHYLKNNLAGTIPGKRNEHVELGVCTEFTNDGKFKYVIGYEADEHVQTSSDLVKIEVPAATYAVFTTPKAAPEQFSSSIHQTWDAIFSEWFPHSGYEHAHSPELEWYDHRSLGPDTQQMDIYIPVIKVKE</sequence>
<dbReference type="PANTHER" id="PTHR47504">
    <property type="entry name" value="RIGHT ORIGIN-BINDING PROTEIN"/>
    <property type="match status" value="1"/>
</dbReference>
<dbReference type="InterPro" id="IPR009057">
    <property type="entry name" value="Homeodomain-like_sf"/>
</dbReference>
<dbReference type="SUPFAM" id="SSF55136">
    <property type="entry name" value="Probable bacterial effector-binding domain"/>
    <property type="match status" value="1"/>
</dbReference>
<accession>A0ABS4H677</accession>
<dbReference type="Gene3D" id="1.10.10.60">
    <property type="entry name" value="Homeodomain-like"/>
    <property type="match status" value="2"/>
</dbReference>
<evidence type="ECO:0000256" key="2">
    <source>
        <dbReference type="ARBA" id="ARBA00023125"/>
    </source>
</evidence>
<dbReference type="EMBL" id="JAGGKP010000009">
    <property type="protein sequence ID" value="MBP1938026.1"/>
    <property type="molecule type" value="Genomic_DNA"/>
</dbReference>
<keyword evidence="1" id="KW-0805">Transcription regulation</keyword>
<dbReference type="Pfam" id="PF14526">
    <property type="entry name" value="Cass2"/>
    <property type="match status" value="1"/>
</dbReference>
<dbReference type="InterPro" id="IPR018060">
    <property type="entry name" value="HTH_AraC"/>
</dbReference>
<name>A0ABS4H677_9BACL</name>
<dbReference type="PRINTS" id="PR00032">
    <property type="entry name" value="HTHARAC"/>
</dbReference>